<evidence type="ECO:0000313" key="1">
    <source>
        <dbReference type="EMBL" id="TCJ31033.1"/>
    </source>
</evidence>
<reference evidence="1 2" key="1">
    <citation type="submission" date="2019-03" db="EMBL/GenBank/DDBJ databases">
        <authorList>
            <person name="Kim M.K.M."/>
        </authorList>
    </citation>
    <scope>NUCLEOTIDE SEQUENCE [LARGE SCALE GENOMIC DNA]</scope>
    <source>
        <strain evidence="1 2">18JY15-6</strain>
    </source>
</reference>
<gene>
    <name evidence="1" type="ORF">EPD65_00200</name>
</gene>
<keyword evidence="2" id="KW-1185">Reference proteome</keyword>
<proteinExistence type="predicted"/>
<dbReference type="RefSeq" id="WP_131580734.1">
    <property type="nucleotide sequence ID" value="NZ_SJZJ01000001.1"/>
</dbReference>
<comment type="caution">
    <text evidence="1">The sequence shown here is derived from an EMBL/GenBank/DDBJ whole genome shotgun (WGS) entry which is preliminary data.</text>
</comment>
<dbReference type="AlphaFoldDB" id="A0A4R1CHV9"/>
<accession>A0A4R1CHV9</accession>
<dbReference type="Proteomes" id="UP000295453">
    <property type="component" value="Unassembled WGS sequence"/>
</dbReference>
<evidence type="ECO:0000313" key="2">
    <source>
        <dbReference type="Proteomes" id="UP000295453"/>
    </source>
</evidence>
<organism evidence="1 2">
    <name type="scientific">Nocardioides jejuensis</name>
    <dbReference type="NCBI Taxonomy" id="2502782"/>
    <lineage>
        <taxon>Bacteria</taxon>
        <taxon>Bacillati</taxon>
        <taxon>Actinomycetota</taxon>
        <taxon>Actinomycetes</taxon>
        <taxon>Propionibacteriales</taxon>
        <taxon>Nocardioidaceae</taxon>
        <taxon>Nocardioides</taxon>
    </lineage>
</organism>
<name>A0A4R1CHV9_9ACTN</name>
<dbReference type="EMBL" id="SJZJ01000001">
    <property type="protein sequence ID" value="TCJ31033.1"/>
    <property type="molecule type" value="Genomic_DNA"/>
</dbReference>
<protein>
    <submittedName>
        <fullName evidence="1">Uncharacterized protein</fullName>
    </submittedName>
</protein>
<sequence>MGAPFELTARETRAVRVAVTVARSAGVVGVSDVIAVPVQGRFVVDTQALAPICRSLTHVAREIPPQETRARLGIARPELDALFARVVARWAYVAGL</sequence>